<sequence length="868" mass="94300">MTGAGALSILDRCRWLPFFRAHFFADWTGASWLADFYNGSTLLTTLFIDLRRLIMQDYERLGVFYLGREYDLAAAAPKEQLLLYDTKDLTTHAVCVGMTGSGKTGLCLSLLEEAAIDGIPALIIDPKGDLGNLLLTFPNLEPSDFQPWIEPAEATRAGCTVEEYAAKTAAKYREGLAAWGQDPSRIERFKKSADVAIYTPGSSSGLPLAVLRSFACPGAATLENSESLRDTITAAVSGLLGLLGIEADPLQSREHILLSNILDRSWCEGKDVAVADLVRLIQSPPIERVGVIDLESFYAAKDRFALAMRLNNLLASPGFSTWMEGQPLDIQQLLYTPEGRPRLAIISIAHLSDSERMFFVTLLLNATLGWMRSQAGTSSLRAILYMDEVFGYFPPTANPPSKLPMLTLLKQARAFGLGVVLATQNPVDLDYKGLANCGTWFLGRLQTERDKMRVLDGLEGASTAAGQTFNRSEMEAILSGLGNRVFLLNNVHDDAPVVFQTRWALSYLRGPLTRQQISGLMQSRKESLPAATVRSAAAVVANSAAAATSSAQTRPVLPPDVKEQFVPARKSLPADSKLVYQPALLASGTVHFVQNTLGISHSEKVLLLAAATEGAASDVWSGSSNVSESGIEFEASPDASAAFGALPGEFSRAKKYTELTTAAKDFLYRSRRLSIWKCAAIKLSSSVGETEAEFRLKIGQQLREARDLAIAKLHTKYAPKLASAQEAIRKAEQKVAKEKAQANEQMMSSVVSIGTSILGAMFGRKLASSTNLGRASTGMKSISRAARERQDISQAEDSVEACVEKLKTLETEFQDETKKLQDQFQADAVNLEQVEIAPKKADCDIDSVILVWLPTAQTSTGVITPLYE</sequence>
<dbReference type="EMBL" id="CP001848">
    <property type="protein sequence ID" value="ADB18841.1"/>
    <property type="molecule type" value="Genomic_DNA"/>
</dbReference>
<protein>
    <recommendedName>
        <fullName evidence="2">Helicase HerA central domain-containing protein</fullName>
    </recommendedName>
</protein>
<dbReference type="Proteomes" id="UP000001887">
    <property type="component" value="Chromosome"/>
</dbReference>
<dbReference type="SUPFAM" id="SSF52540">
    <property type="entry name" value="P-loop containing nucleoside triphosphate hydrolases"/>
    <property type="match status" value="1"/>
</dbReference>
<dbReference type="Pfam" id="PF01935">
    <property type="entry name" value="DUF87"/>
    <property type="match status" value="1"/>
</dbReference>
<dbReference type="PANTHER" id="PTHR30121:SF6">
    <property type="entry name" value="SLR6007 PROTEIN"/>
    <property type="match status" value="1"/>
</dbReference>
<keyword evidence="4" id="KW-1185">Reference proteome</keyword>
<dbReference type="HOGENOM" id="CLU_017077_0_0_0"/>
<dbReference type="AlphaFoldDB" id="D2R3Z2"/>
<dbReference type="Gene3D" id="3.40.50.300">
    <property type="entry name" value="P-loop containing nucleotide triphosphate hydrolases"/>
    <property type="match status" value="2"/>
</dbReference>
<evidence type="ECO:0000259" key="2">
    <source>
        <dbReference type="Pfam" id="PF01935"/>
    </source>
</evidence>
<dbReference type="eggNOG" id="COG0433">
    <property type="taxonomic scope" value="Bacteria"/>
</dbReference>
<accession>D2R3Z2</accession>
<name>D2R3Z2_PIRSD</name>
<evidence type="ECO:0000313" key="3">
    <source>
        <dbReference type="EMBL" id="ADB18841.1"/>
    </source>
</evidence>
<feature type="coiled-coil region" evidence="1">
    <location>
        <begin position="792"/>
        <end position="823"/>
    </location>
</feature>
<feature type="domain" description="Helicase HerA central" evidence="2">
    <location>
        <begin position="86"/>
        <end position="134"/>
    </location>
</feature>
<dbReference type="InterPro" id="IPR051162">
    <property type="entry name" value="T4SS_component"/>
</dbReference>
<keyword evidence="1" id="KW-0175">Coiled coil</keyword>
<gene>
    <name evidence="3" type="ordered locus">Psta_4193</name>
</gene>
<dbReference type="PANTHER" id="PTHR30121">
    <property type="entry name" value="UNCHARACTERIZED PROTEIN YJGR-RELATED"/>
    <property type="match status" value="1"/>
</dbReference>
<reference evidence="3 4" key="1">
    <citation type="journal article" date="2009" name="Stand. Genomic Sci.">
        <title>Complete genome sequence of Pirellula staleyi type strain (ATCC 27377).</title>
        <authorList>
            <person name="Clum A."/>
            <person name="Tindall B.J."/>
            <person name="Sikorski J."/>
            <person name="Ivanova N."/>
            <person name="Mavrommatis K."/>
            <person name="Lucas S."/>
            <person name="Glavina del Rio T."/>
            <person name="Nolan M."/>
            <person name="Chen F."/>
            <person name="Tice H."/>
            <person name="Pitluck S."/>
            <person name="Cheng J.F."/>
            <person name="Chertkov O."/>
            <person name="Brettin T."/>
            <person name="Han C."/>
            <person name="Detter J.C."/>
            <person name="Kuske C."/>
            <person name="Bruce D."/>
            <person name="Goodwin L."/>
            <person name="Ovchinikova G."/>
            <person name="Pati A."/>
            <person name="Mikhailova N."/>
            <person name="Chen A."/>
            <person name="Palaniappan K."/>
            <person name="Land M."/>
            <person name="Hauser L."/>
            <person name="Chang Y.J."/>
            <person name="Jeffries C.D."/>
            <person name="Chain P."/>
            <person name="Rohde M."/>
            <person name="Goker M."/>
            <person name="Bristow J."/>
            <person name="Eisen J.A."/>
            <person name="Markowitz V."/>
            <person name="Hugenholtz P."/>
            <person name="Kyrpides N.C."/>
            <person name="Klenk H.P."/>
            <person name="Lapidus A."/>
        </authorList>
    </citation>
    <scope>NUCLEOTIDE SEQUENCE [LARGE SCALE GENOMIC DNA]</scope>
    <source>
        <strain evidence="4">ATCC 27377 / DSM 6068 / ICPB 4128</strain>
    </source>
</reference>
<organism evidence="3 4">
    <name type="scientific">Pirellula staleyi (strain ATCC 27377 / DSM 6068 / ICPB 4128)</name>
    <name type="common">Pirella staleyi</name>
    <dbReference type="NCBI Taxonomy" id="530564"/>
    <lineage>
        <taxon>Bacteria</taxon>
        <taxon>Pseudomonadati</taxon>
        <taxon>Planctomycetota</taxon>
        <taxon>Planctomycetia</taxon>
        <taxon>Pirellulales</taxon>
        <taxon>Pirellulaceae</taxon>
        <taxon>Pirellula</taxon>
    </lineage>
</organism>
<proteinExistence type="predicted"/>
<feature type="coiled-coil region" evidence="1">
    <location>
        <begin position="721"/>
        <end position="748"/>
    </location>
</feature>
<evidence type="ECO:0000256" key="1">
    <source>
        <dbReference type="SAM" id="Coils"/>
    </source>
</evidence>
<dbReference type="KEGG" id="psl:Psta_4193"/>
<evidence type="ECO:0000313" key="4">
    <source>
        <dbReference type="Proteomes" id="UP000001887"/>
    </source>
</evidence>
<dbReference type="InterPro" id="IPR002789">
    <property type="entry name" value="HerA_central"/>
</dbReference>
<dbReference type="STRING" id="530564.Psta_4193"/>
<dbReference type="InterPro" id="IPR027417">
    <property type="entry name" value="P-loop_NTPase"/>
</dbReference>